<gene>
    <name evidence="1" type="ORF">M9H77_16230</name>
</gene>
<keyword evidence="2" id="KW-1185">Reference proteome</keyword>
<dbReference type="Proteomes" id="UP001060085">
    <property type="component" value="Linkage Group LG04"/>
</dbReference>
<name>A0ACC0B141_CATRO</name>
<evidence type="ECO:0000313" key="1">
    <source>
        <dbReference type="EMBL" id="KAI5666377.1"/>
    </source>
</evidence>
<organism evidence="1 2">
    <name type="scientific">Catharanthus roseus</name>
    <name type="common">Madagascar periwinkle</name>
    <name type="synonym">Vinca rosea</name>
    <dbReference type="NCBI Taxonomy" id="4058"/>
    <lineage>
        <taxon>Eukaryota</taxon>
        <taxon>Viridiplantae</taxon>
        <taxon>Streptophyta</taxon>
        <taxon>Embryophyta</taxon>
        <taxon>Tracheophyta</taxon>
        <taxon>Spermatophyta</taxon>
        <taxon>Magnoliopsida</taxon>
        <taxon>eudicotyledons</taxon>
        <taxon>Gunneridae</taxon>
        <taxon>Pentapetalae</taxon>
        <taxon>asterids</taxon>
        <taxon>lamiids</taxon>
        <taxon>Gentianales</taxon>
        <taxon>Apocynaceae</taxon>
        <taxon>Rauvolfioideae</taxon>
        <taxon>Vinceae</taxon>
        <taxon>Catharanthinae</taxon>
        <taxon>Catharanthus</taxon>
    </lineage>
</organism>
<reference evidence="2" key="1">
    <citation type="journal article" date="2023" name="Nat. Plants">
        <title>Single-cell RNA sequencing provides a high-resolution roadmap for understanding the multicellular compartmentation of specialized metabolism.</title>
        <authorList>
            <person name="Sun S."/>
            <person name="Shen X."/>
            <person name="Li Y."/>
            <person name="Li Y."/>
            <person name="Wang S."/>
            <person name="Li R."/>
            <person name="Zhang H."/>
            <person name="Shen G."/>
            <person name="Guo B."/>
            <person name="Wei J."/>
            <person name="Xu J."/>
            <person name="St-Pierre B."/>
            <person name="Chen S."/>
            <person name="Sun C."/>
        </authorList>
    </citation>
    <scope>NUCLEOTIDE SEQUENCE [LARGE SCALE GENOMIC DNA]</scope>
</reference>
<evidence type="ECO:0000313" key="2">
    <source>
        <dbReference type="Proteomes" id="UP001060085"/>
    </source>
</evidence>
<comment type="caution">
    <text evidence="1">The sequence shown here is derived from an EMBL/GenBank/DDBJ whole genome shotgun (WGS) entry which is preliminary data.</text>
</comment>
<protein>
    <submittedName>
        <fullName evidence="1">Uncharacterized protein</fullName>
    </submittedName>
</protein>
<dbReference type="EMBL" id="CM044704">
    <property type="protein sequence ID" value="KAI5666377.1"/>
    <property type="molecule type" value="Genomic_DNA"/>
</dbReference>
<accession>A0ACC0B141</accession>
<proteinExistence type="predicted"/>
<sequence length="171" mass="19992">MAQSELKELKDQLQELLQQATFMDLMQRIFCPYLDQFVAIFIDDILVYSSDVVTHEQHLRSVLQTLQEHKLYAKFSTCEFWIEKVNFLGHVVTREGITVDPAKMEAVTRWTPPKSPIEVSSFLGLAGYYRQFIKDFPKIAGPLTQLTRKAVEFKWSEKCEKSFQELKHQLT</sequence>